<protein>
    <submittedName>
        <fullName evidence="1">Uracil phosphoribosyltransferase</fullName>
    </submittedName>
</protein>
<sequence length="206" mass="24335">MSSSKLNKYTPLVDKMKRESGERTFPIWLLFNPKHPVVSHYIWTPVLTEIQDMVYRELHTRINTTDIYFRNVVSDSAIVPKTANWWGAQVGAEIEQFREIVLEHNPRILISFGAFPFEFVRRVYEIKPEKGPKSWGNSNLGDEFRKSIENFDINNTNRIPLLRRMASSGKYKEDQNQNYFENYIHYVGTKIAEKIIENKNSFNIWI</sequence>
<comment type="caution">
    <text evidence="1">The sequence shown here is derived from an EMBL/GenBank/DDBJ whole genome shotgun (WGS) entry which is preliminary data.</text>
</comment>
<accession>A0A1Q8QNE6</accession>
<reference evidence="1 2" key="1">
    <citation type="submission" date="2016-09" db="EMBL/GenBank/DDBJ databases">
        <title>Complete genome of Desulfosporosinus sp. OL.</title>
        <authorList>
            <person name="Mardanov A."/>
            <person name="Beletsky A."/>
            <person name="Panova A."/>
            <person name="Karnachuk O."/>
            <person name="Ravin N."/>
        </authorList>
    </citation>
    <scope>NUCLEOTIDE SEQUENCE [LARGE SCALE GENOMIC DNA]</scope>
    <source>
        <strain evidence="1 2">OL</strain>
    </source>
</reference>
<evidence type="ECO:0000313" key="1">
    <source>
        <dbReference type="EMBL" id="OLN28865.1"/>
    </source>
</evidence>
<gene>
    <name evidence="1" type="ORF">DSOL_3808</name>
</gene>
<dbReference type="AlphaFoldDB" id="A0A1Q8QNE6"/>
<evidence type="ECO:0000313" key="2">
    <source>
        <dbReference type="Proteomes" id="UP000186102"/>
    </source>
</evidence>
<keyword evidence="1" id="KW-0328">Glycosyltransferase</keyword>
<organism evidence="1 2">
    <name type="scientific">Desulfosporosinus metallidurans</name>
    <dbReference type="NCBI Taxonomy" id="1888891"/>
    <lineage>
        <taxon>Bacteria</taxon>
        <taxon>Bacillati</taxon>
        <taxon>Bacillota</taxon>
        <taxon>Clostridia</taxon>
        <taxon>Eubacteriales</taxon>
        <taxon>Desulfitobacteriaceae</taxon>
        <taxon>Desulfosporosinus</taxon>
    </lineage>
</organism>
<dbReference type="GO" id="GO:0016757">
    <property type="term" value="F:glycosyltransferase activity"/>
    <property type="evidence" value="ECO:0007669"/>
    <property type="project" value="UniProtKB-KW"/>
</dbReference>
<keyword evidence="1" id="KW-0808">Transferase</keyword>
<keyword evidence="2" id="KW-1185">Reference proteome</keyword>
<proteinExistence type="predicted"/>
<dbReference type="RefSeq" id="WP_427854431.1">
    <property type="nucleotide sequence ID" value="NZ_MLBF01000038.1"/>
</dbReference>
<dbReference type="Proteomes" id="UP000186102">
    <property type="component" value="Unassembled WGS sequence"/>
</dbReference>
<dbReference type="EMBL" id="MLBF01000038">
    <property type="protein sequence ID" value="OLN28865.1"/>
    <property type="molecule type" value="Genomic_DNA"/>
</dbReference>
<name>A0A1Q8QNE6_9FIRM</name>